<dbReference type="Pfam" id="PF07364">
    <property type="entry name" value="DUF1485"/>
    <property type="match status" value="1"/>
</dbReference>
<evidence type="ECO:0000259" key="2">
    <source>
        <dbReference type="Pfam" id="PF07364"/>
    </source>
</evidence>
<reference evidence="3 4" key="1">
    <citation type="journal article" date="2012" name="J. Bacteriol.">
        <title>Genome Sequence of n-Alkane-Degrading Hydrocarboniphaga effusa Strain AP103T (ATCC BAA-332T).</title>
        <authorList>
            <person name="Chang H.K."/>
            <person name="Zylstra G.J."/>
            <person name="Chae J.C."/>
        </authorList>
    </citation>
    <scope>NUCLEOTIDE SEQUENCE [LARGE SCALE GENOMIC DNA]</scope>
    <source>
        <strain evidence="3 4">AP103</strain>
    </source>
</reference>
<feature type="domain" description="Microcystin LR degradation protein MlrC N-terminal" evidence="2">
    <location>
        <begin position="43"/>
        <end position="336"/>
    </location>
</feature>
<proteinExistence type="predicted"/>
<evidence type="ECO:0000313" key="3">
    <source>
        <dbReference type="EMBL" id="EIT68763.1"/>
    </source>
</evidence>
<dbReference type="Proteomes" id="UP000003704">
    <property type="component" value="Unassembled WGS sequence"/>
</dbReference>
<evidence type="ECO:0000259" key="1">
    <source>
        <dbReference type="Pfam" id="PF07171"/>
    </source>
</evidence>
<dbReference type="OrthoDB" id="5288421at2"/>
<protein>
    <submittedName>
        <fullName evidence="3">MlrC superfamily protein</fullName>
    </submittedName>
</protein>
<comment type="caution">
    <text evidence="3">The sequence shown here is derived from an EMBL/GenBank/DDBJ whole genome shotgun (WGS) entry which is preliminary data.</text>
</comment>
<dbReference type="Pfam" id="PF07171">
    <property type="entry name" value="MlrC_C"/>
    <property type="match status" value="1"/>
</dbReference>
<accession>I8T4U9</accession>
<name>I8T4U9_9GAMM</name>
<sequence>MKITRREIIKAIGPASLAGVSLGFTAQAAEKSASSKPSAKPLRIAAIYFVHETVTFLPYDTTLEDFIYEGSPARGEALLSSDPQGAMGGFVKVAREHANVEVIGIESPLMPKTGSASGWIDKTTYDHFVNKMIDELKAQGPWDCVYLALHGAMGVRGVERPEAELARRVRAVVGPKAFIGGTFDPHGNEDPEFLRHANLAFCVKYYPHYDYYLQGERMARALIRCARGDYKPTTATRKPPMITPSVLQWTGQSPWMDMVQRALVWEARLPDVYVSFYYGFAFMDSAEAGMTFQVMTNGDPELANKIADDMALTAWRRREEFYATKVLSMKEGVAKAKEAMKAGKTPIVLADHSDRSGAATWLLREVIDQKLSNTLIATVADKDTIEALRKKGVKVGDKFDMLVGGKLDVSAGEPVRIVGTVNTVSGGSGGRRDGRVSAAASQLWVSVKFGDGNVLVISPYLHQNTEPDAFLDIGINPDSFKAIAIKSRVHFRRGYYDSGYAKTILLVEPDQPFVGTVRLDALDYKHLDLKKFYPYGKNISYP</sequence>
<dbReference type="PATRIC" id="fig|1172194.4.peg.3840"/>
<dbReference type="EMBL" id="AKGD01000003">
    <property type="protein sequence ID" value="EIT68763.1"/>
    <property type="molecule type" value="Genomic_DNA"/>
</dbReference>
<dbReference type="STRING" id="1172194.WQQ_39580"/>
<organism evidence="3 4">
    <name type="scientific">Hydrocarboniphaga effusa AP103</name>
    <dbReference type="NCBI Taxonomy" id="1172194"/>
    <lineage>
        <taxon>Bacteria</taxon>
        <taxon>Pseudomonadati</taxon>
        <taxon>Pseudomonadota</taxon>
        <taxon>Gammaproteobacteria</taxon>
        <taxon>Nevskiales</taxon>
        <taxon>Nevskiaceae</taxon>
        <taxon>Hydrocarboniphaga</taxon>
    </lineage>
</organism>
<gene>
    <name evidence="3" type="ORF">WQQ_39580</name>
</gene>
<feature type="domain" description="Microcystin LR degradation protein MlrC C-terminal" evidence="1">
    <location>
        <begin position="356"/>
        <end position="498"/>
    </location>
</feature>
<dbReference type="InterPro" id="IPR015995">
    <property type="entry name" value="MlrC_N"/>
</dbReference>
<dbReference type="InterPro" id="IPR010799">
    <property type="entry name" value="MlrC_C"/>
</dbReference>
<keyword evidence="4" id="KW-1185">Reference proteome</keyword>
<evidence type="ECO:0000313" key="4">
    <source>
        <dbReference type="Proteomes" id="UP000003704"/>
    </source>
</evidence>
<dbReference type="AlphaFoldDB" id="I8T4U9"/>